<feature type="region of interest" description="Disordered" evidence="1">
    <location>
        <begin position="1"/>
        <end position="35"/>
    </location>
</feature>
<feature type="compositionally biased region" description="Polar residues" evidence="1">
    <location>
        <begin position="414"/>
        <end position="437"/>
    </location>
</feature>
<reference evidence="2" key="1">
    <citation type="submission" date="2023-04" db="EMBL/GenBank/DDBJ databases">
        <title>Ambrosiozyma monospora NBRC 1965.</title>
        <authorList>
            <person name="Ichikawa N."/>
            <person name="Sato H."/>
            <person name="Tonouchi N."/>
        </authorList>
    </citation>
    <scope>NUCLEOTIDE SEQUENCE</scope>
    <source>
        <strain evidence="2">NBRC 1965</strain>
    </source>
</reference>
<dbReference type="AlphaFoldDB" id="A0A9W7DCL8"/>
<feature type="compositionally biased region" description="Low complexity" evidence="1">
    <location>
        <begin position="551"/>
        <end position="564"/>
    </location>
</feature>
<keyword evidence="3" id="KW-1185">Reference proteome</keyword>
<protein>
    <submittedName>
        <fullName evidence="2">Unnamed protein product</fullName>
    </submittedName>
</protein>
<accession>A0A9W7DCL8</accession>
<feature type="compositionally biased region" description="Polar residues" evidence="1">
    <location>
        <begin position="1"/>
        <end position="21"/>
    </location>
</feature>
<evidence type="ECO:0000313" key="3">
    <source>
        <dbReference type="Proteomes" id="UP001165063"/>
    </source>
</evidence>
<organism evidence="2 3">
    <name type="scientific">Ambrosiozyma monospora</name>
    <name type="common">Yeast</name>
    <name type="synonym">Endomycopsis monosporus</name>
    <dbReference type="NCBI Taxonomy" id="43982"/>
    <lineage>
        <taxon>Eukaryota</taxon>
        <taxon>Fungi</taxon>
        <taxon>Dikarya</taxon>
        <taxon>Ascomycota</taxon>
        <taxon>Saccharomycotina</taxon>
        <taxon>Pichiomycetes</taxon>
        <taxon>Pichiales</taxon>
        <taxon>Pichiaceae</taxon>
        <taxon>Ambrosiozyma</taxon>
    </lineage>
</organism>
<feature type="compositionally biased region" description="Low complexity" evidence="1">
    <location>
        <begin position="332"/>
        <end position="342"/>
    </location>
</feature>
<feature type="region of interest" description="Disordered" evidence="1">
    <location>
        <begin position="328"/>
        <end position="356"/>
    </location>
</feature>
<proteinExistence type="predicted"/>
<feature type="compositionally biased region" description="Low complexity" evidence="1">
    <location>
        <begin position="447"/>
        <end position="520"/>
    </location>
</feature>
<dbReference type="Proteomes" id="UP001165063">
    <property type="component" value="Unassembled WGS sequence"/>
</dbReference>
<evidence type="ECO:0000256" key="1">
    <source>
        <dbReference type="SAM" id="MobiDB-lite"/>
    </source>
</evidence>
<feature type="compositionally biased region" description="Polar residues" evidence="1">
    <location>
        <begin position="343"/>
        <end position="356"/>
    </location>
</feature>
<gene>
    <name evidence="2" type="ORF">Amon01_000017000</name>
</gene>
<dbReference type="EMBL" id="BSXU01000053">
    <property type="protein sequence ID" value="GMG19050.1"/>
    <property type="molecule type" value="Genomic_DNA"/>
</dbReference>
<dbReference type="OrthoDB" id="3998064at2759"/>
<comment type="caution">
    <text evidence="2">The sequence shown here is derived from an EMBL/GenBank/DDBJ whole genome shotgun (WGS) entry which is preliminary data.</text>
</comment>
<feature type="region of interest" description="Disordered" evidence="1">
    <location>
        <begin position="376"/>
        <end position="564"/>
    </location>
</feature>
<sequence>MNNNSQSAIAASPTTHNKMTPSQFHQHHHLQQQLALASNLNSSPHKPYSQPVSSIQSTVLTNKVLQQPQKAIQEIFLQTPTAEKSFRLSDYLETTPNINSELMNLLATGGDTSTEKENDPMLFDNFGTPSTQRMLNKFFKTPDLKRSSISSNRGGTGYTPSALSTVNLNSFMNDSTAIPLAPTSNPTKERSLSVATQSAMPTPSLCNETSNCSTTLNNSLNPASIASPIRVNSLQKKQNNLFKTPLRSVHQQSSPSTIIAESAQKAAAAKSSVELSPTPANKISSIPVQASKPPCKLIKSTSSMEPAIGIFNDKLPPSRPLSSFNQSLMAASNSGNNNGKSKTFTNGTFGNSRTNNKQNNKFQIIFTDMKTLTTHYSAGGSRRNRKLGRSNTTTTADGGKGGKKQATGGHKKGNSISGKNTLSKSKSMPPSSFTFVTTGPAEHEQMQLQAQAQAQAQSQSQSQAQAQSYSQSQPQSQPLPQSQPQLQQQPHPQQIHQAPSQITLTQQQPQHPSSSSQPGPTRSRTTHPLADTTNTYNDGPPLKKRAVEMNSSKTSSSGSGSHVGVVPAVIPITESITTNSNSKHNNGDLWLNSTSVEMAQQQQLQHQMVQQQQHHH</sequence>
<name>A0A9W7DCL8_AMBMO</name>
<evidence type="ECO:0000313" key="2">
    <source>
        <dbReference type="EMBL" id="GMG19050.1"/>
    </source>
</evidence>